<organism evidence="2 3">
    <name type="scientific">Streptomyces litchfieldiae</name>
    <dbReference type="NCBI Taxonomy" id="3075543"/>
    <lineage>
        <taxon>Bacteria</taxon>
        <taxon>Bacillati</taxon>
        <taxon>Actinomycetota</taxon>
        <taxon>Actinomycetes</taxon>
        <taxon>Kitasatosporales</taxon>
        <taxon>Streptomycetaceae</taxon>
        <taxon>Streptomyces</taxon>
    </lineage>
</organism>
<keyword evidence="2" id="KW-0489">Methyltransferase</keyword>
<evidence type="ECO:0000313" key="2">
    <source>
        <dbReference type="EMBL" id="MDT0343545.1"/>
    </source>
</evidence>
<dbReference type="Proteomes" id="UP001183246">
    <property type="component" value="Unassembled WGS sequence"/>
</dbReference>
<dbReference type="SUPFAM" id="SSF53335">
    <property type="entry name" value="S-adenosyl-L-methionine-dependent methyltransferases"/>
    <property type="match status" value="1"/>
</dbReference>
<evidence type="ECO:0000259" key="1">
    <source>
        <dbReference type="Pfam" id="PF08241"/>
    </source>
</evidence>
<dbReference type="EMBL" id="JAVREL010000006">
    <property type="protein sequence ID" value="MDT0343545.1"/>
    <property type="molecule type" value="Genomic_DNA"/>
</dbReference>
<accession>A0ABU2MPW3</accession>
<dbReference type="GO" id="GO:0008168">
    <property type="term" value="F:methyltransferase activity"/>
    <property type="evidence" value="ECO:0007669"/>
    <property type="project" value="UniProtKB-KW"/>
</dbReference>
<gene>
    <name evidence="2" type="ORF">RM590_13115</name>
</gene>
<dbReference type="InterPro" id="IPR052939">
    <property type="entry name" value="23S_rRNA_MeTrnsfrase_RlmA"/>
</dbReference>
<dbReference type="Pfam" id="PF08241">
    <property type="entry name" value="Methyltransf_11"/>
    <property type="match status" value="1"/>
</dbReference>
<comment type="caution">
    <text evidence="2">The sequence shown here is derived from an EMBL/GenBank/DDBJ whole genome shotgun (WGS) entry which is preliminary data.</text>
</comment>
<sequence length="248" mass="27005">MGFDELIAEGLTKPFVGWDMGVFRGRFTENAHAVPWSYEKLVRERLPGAASLLDLGTGGGELLASLAPLPPRTAATEGYEPNVPVARERLEPLGVEVTEVTDDRLPFPDGSFSLVTSRHAAYDARELRRVLTADGVFVTQQVGGRDVEEINEALGAPPHGYRGFDLASAAGELTAAGFDVVWQAECRVPAAFHDLGALVLFLRITPWHVPGFTVDRYEAALRALHERMAGGEPFRVTCHRFALIARPS</sequence>
<protein>
    <submittedName>
        <fullName evidence="2">Class I SAM-dependent methyltransferase</fullName>
    </submittedName>
</protein>
<keyword evidence="2" id="KW-0808">Transferase</keyword>
<name>A0ABU2MPW3_9ACTN</name>
<dbReference type="InterPro" id="IPR029063">
    <property type="entry name" value="SAM-dependent_MTases_sf"/>
</dbReference>
<feature type="domain" description="Methyltransferase type 11" evidence="1">
    <location>
        <begin position="53"/>
        <end position="138"/>
    </location>
</feature>
<dbReference type="RefSeq" id="WP_311704682.1">
    <property type="nucleotide sequence ID" value="NZ_JAVREL010000006.1"/>
</dbReference>
<dbReference type="PANTHER" id="PTHR43460">
    <property type="entry name" value="METHYLTRANSFERASE"/>
    <property type="match status" value="1"/>
</dbReference>
<keyword evidence="3" id="KW-1185">Reference proteome</keyword>
<dbReference type="Gene3D" id="3.40.50.150">
    <property type="entry name" value="Vaccinia Virus protein VP39"/>
    <property type="match status" value="1"/>
</dbReference>
<dbReference type="PANTHER" id="PTHR43460:SF1">
    <property type="entry name" value="METHYLTRANSFERASE TYPE 11 DOMAIN-CONTAINING PROTEIN"/>
    <property type="match status" value="1"/>
</dbReference>
<dbReference type="InterPro" id="IPR013216">
    <property type="entry name" value="Methyltransf_11"/>
</dbReference>
<evidence type="ECO:0000313" key="3">
    <source>
        <dbReference type="Proteomes" id="UP001183246"/>
    </source>
</evidence>
<proteinExistence type="predicted"/>
<reference evidence="3" key="1">
    <citation type="submission" date="2023-07" db="EMBL/GenBank/DDBJ databases">
        <title>30 novel species of actinomycetes from the DSMZ collection.</title>
        <authorList>
            <person name="Nouioui I."/>
        </authorList>
    </citation>
    <scope>NUCLEOTIDE SEQUENCE [LARGE SCALE GENOMIC DNA]</scope>
    <source>
        <strain evidence="3">DSM 44938</strain>
    </source>
</reference>
<dbReference type="GO" id="GO:0032259">
    <property type="term" value="P:methylation"/>
    <property type="evidence" value="ECO:0007669"/>
    <property type="project" value="UniProtKB-KW"/>
</dbReference>